<keyword evidence="4" id="KW-1185">Reference proteome</keyword>
<proteinExistence type="predicted"/>
<keyword evidence="1" id="KW-0472">Membrane</keyword>
<accession>A0ABS0SCL4</accession>
<sequence length="266" mass="29187">MRLAANRLSLALLISAWCMAPTLAQAPTDVTPESIQIGLSTDRVTITSDFSGADLTIFGALDNADPMVARQGRYDVIVVLEGPARPVVVRKKTRVLGMWINTESETFVNVPMSYSVATSRARQDITNPANYKQLALGAENITVTPFDRNGDPVTIEEFTTALRERKKASGLFSERIGGVQFLSQSLFRATLHLAPNVPVGTHRARAFLFKNGVFIKENSAQLAILKAGFEQRVHRAAQNHGFLYGVVAVLLAFVTGWLGRLIFRKD</sequence>
<dbReference type="NCBIfam" id="TIGR02186">
    <property type="entry name" value="alph_Pro_TM"/>
    <property type="match status" value="1"/>
</dbReference>
<organism evidence="3 4">
    <name type="scientific">Aquamicrobium zhengzhouense</name>
    <dbReference type="NCBI Taxonomy" id="2781738"/>
    <lineage>
        <taxon>Bacteria</taxon>
        <taxon>Pseudomonadati</taxon>
        <taxon>Pseudomonadota</taxon>
        <taxon>Alphaproteobacteria</taxon>
        <taxon>Hyphomicrobiales</taxon>
        <taxon>Phyllobacteriaceae</taxon>
        <taxon>Aquamicrobium</taxon>
    </lineage>
</organism>
<gene>
    <name evidence="3" type="ORF">IOD40_10205</name>
</gene>
<dbReference type="EMBL" id="JADGMQ010000006">
    <property type="protein sequence ID" value="MBI1621033.1"/>
    <property type="molecule type" value="Genomic_DNA"/>
</dbReference>
<evidence type="ECO:0000313" key="3">
    <source>
        <dbReference type="EMBL" id="MBI1621033.1"/>
    </source>
</evidence>
<feature type="transmembrane region" description="Helical" evidence="1">
    <location>
        <begin position="242"/>
        <end position="263"/>
    </location>
</feature>
<feature type="chain" id="PRO_5047289204" evidence="2">
    <location>
        <begin position="27"/>
        <end position="266"/>
    </location>
</feature>
<dbReference type="Pfam" id="PF09608">
    <property type="entry name" value="Alph_Pro_TM"/>
    <property type="match status" value="1"/>
</dbReference>
<protein>
    <submittedName>
        <fullName evidence="3">TIGR02186 family protein</fullName>
    </submittedName>
</protein>
<dbReference type="Proteomes" id="UP000601789">
    <property type="component" value="Unassembled WGS sequence"/>
</dbReference>
<evidence type="ECO:0000256" key="1">
    <source>
        <dbReference type="SAM" id="Phobius"/>
    </source>
</evidence>
<name>A0ABS0SCL4_9HYPH</name>
<keyword evidence="1" id="KW-1133">Transmembrane helix</keyword>
<evidence type="ECO:0000313" key="4">
    <source>
        <dbReference type="Proteomes" id="UP000601789"/>
    </source>
</evidence>
<keyword evidence="2" id="KW-0732">Signal</keyword>
<dbReference type="RefSeq" id="WP_198476580.1">
    <property type="nucleotide sequence ID" value="NZ_JADGMQ010000006.1"/>
</dbReference>
<reference evidence="3 4" key="1">
    <citation type="submission" date="2020-10" db="EMBL/GenBank/DDBJ databases">
        <title>Aquamicrobium zhengzhouensis sp. nov., a exopolysaccharide producing bacterium isolated from farmland soil.</title>
        <authorList>
            <person name="Wang X."/>
        </authorList>
    </citation>
    <scope>NUCLEOTIDE SEQUENCE [LARGE SCALE GENOMIC DNA]</scope>
    <source>
        <strain evidence="4">cd-1</strain>
    </source>
</reference>
<evidence type="ECO:0000256" key="2">
    <source>
        <dbReference type="SAM" id="SignalP"/>
    </source>
</evidence>
<feature type="signal peptide" evidence="2">
    <location>
        <begin position="1"/>
        <end position="26"/>
    </location>
</feature>
<keyword evidence="1" id="KW-0812">Transmembrane</keyword>
<dbReference type="InterPro" id="IPR019088">
    <property type="entry name" value="CHP02186-rel_TM"/>
</dbReference>
<comment type="caution">
    <text evidence="3">The sequence shown here is derived from an EMBL/GenBank/DDBJ whole genome shotgun (WGS) entry which is preliminary data.</text>
</comment>